<dbReference type="Proteomes" id="UP000523795">
    <property type="component" value="Unassembled WGS sequence"/>
</dbReference>
<sequence>MALNSAPLVTYSPNATVNIRTKNAKGLQAVLQHYSGRKWVTVWKSPGAVATASATAAASYTLSKRRTGTVRALLLKGPATVARSASQSLSYRKWPTWIQSEQGSSLFALNRGRVGAGEQASHTIQLYYTDVARRGRFQQYRAGKWTTLQNLSWKPRAGSWYSTAQTVAAPATTRTVTRKYRLVVDATANDAGLAQTVTLRHENPKDYTGYARQAHEIIKQYCPSTMTTIRPGSYAESMWPENRIELYPGLSAPGLKYVALHECAHVVQRITFRNDHARMSATLNAIYRTTGSSGYELAADCMAFAMGAPDTWAYYTRDCKGERAN</sequence>
<feature type="non-terminal residue" evidence="1">
    <location>
        <position position="325"/>
    </location>
</feature>
<name>A0ABX1JPP3_9MICC</name>
<accession>A0ABX1JPP3</accession>
<organism evidence="1 2">
    <name type="scientific">Arthrobacter deserti</name>
    <dbReference type="NCBI Taxonomy" id="1742687"/>
    <lineage>
        <taxon>Bacteria</taxon>
        <taxon>Bacillati</taxon>
        <taxon>Actinomycetota</taxon>
        <taxon>Actinomycetes</taxon>
        <taxon>Micrococcales</taxon>
        <taxon>Micrococcaceae</taxon>
        <taxon>Arthrobacter</taxon>
    </lineage>
</organism>
<evidence type="ECO:0000313" key="1">
    <source>
        <dbReference type="EMBL" id="NKX51279.1"/>
    </source>
</evidence>
<keyword evidence="2" id="KW-1185">Reference proteome</keyword>
<protein>
    <recommendedName>
        <fullName evidence="3">Peptidase</fullName>
    </recommendedName>
</protein>
<dbReference type="EMBL" id="JAAZSR010000200">
    <property type="protein sequence ID" value="NKX51279.1"/>
    <property type="molecule type" value="Genomic_DNA"/>
</dbReference>
<evidence type="ECO:0000313" key="2">
    <source>
        <dbReference type="Proteomes" id="UP000523795"/>
    </source>
</evidence>
<reference evidence="1 2" key="1">
    <citation type="submission" date="2020-04" db="EMBL/GenBank/DDBJ databases">
        <authorList>
            <person name="Liu S."/>
        </authorList>
    </citation>
    <scope>NUCLEOTIDE SEQUENCE [LARGE SCALE GENOMIC DNA]</scope>
    <source>
        <strain evidence="1 2">CGMCC 1.15091</strain>
    </source>
</reference>
<gene>
    <name evidence="1" type="ORF">HER39_12020</name>
</gene>
<proteinExistence type="predicted"/>
<evidence type="ECO:0008006" key="3">
    <source>
        <dbReference type="Google" id="ProtNLM"/>
    </source>
</evidence>
<comment type="caution">
    <text evidence="1">The sequence shown here is derived from an EMBL/GenBank/DDBJ whole genome shotgun (WGS) entry which is preliminary data.</text>
</comment>